<evidence type="ECO:0000259" key="2">
    <source>
        <dbReference type="Pfam" id="PF05155"/>
    </source>
</evidence>
<dbReference type="Pfam" id="PF05155">
    <property type="entry name" value="G2P_X_C"/>
    <property type="match status" value="1"/>
</dbReference>
<dbReference type="GO" id="GO:0006260">
    <property type="term" value="P:DNA replication"/>
    <property type="evidence" value="ECO:0007669"/>
    <property type="project" value="InterPro"/>
</dbReference>
<evidence type="ECO:0000313" key="4">
    <source>
        <dbReference type="Proteomes" id="UP000196536"/>
    </source>
</evidence>
<gene>
    <name evidence="3" type="ORF">CAP51_17005</name>
</gene>
<dbReference type="AlphaFoldDB" id="A0A1Z9YTM5"/>
<feature type="domain" description="Replication-associated protein G2P C-terminal" evidence="2">
    <location>
        <begin position="327"/>
        <end position="418"/>
    </location>
</feature>
<dbReference type="Pfam" id="PF05144">
    <property type="entry name" value="Phage_CRI"/>
    <property type="match status" value="1"/>
</dbReference>
<dbReference type="RefSeq" id="WP_087621959.1">
    <property type="nucleotide sequence ID" value="NZ_NEXX01000010.1"/>
</dbReference>
<protein>
    <recommendedName>
        <fullName evidence="5">Replication protein</fullName>
    </recommendedName>
</protein>
<evidence type="ECO:0008006" key="5">
    <source>
        <dbReference type="Google" id="ProtNLM"/>
    </source>
</evidence>
<comment type="caution">
    <text evidence="3">The sequence shown here is derived from an EMBL/GenBank/DDBJ whole genome shotgun (WGS) entry which is preliminary data.</text>
</comment>
<organism evidence="3 4">
    <name type="scientific">Acinetobacter populi</name>
    <dbReference type="NCBI Taxonomy" id="1582270"/>
    <lineage>
        <taxon>Bacteria</taxon>
        <taxon>Pseudomonadati</taxon>
        <taxon>Pseudomonadota</taxon>
        <taxon>Gammaproteobacteria</taxon>
        <taxon>Moraxellales</taxon>
        <taxon>Moraxellaceae</taxon>
        <taxon>Acinetobacter</taxon>
    </lineage>
</organism>
<evidence type="ECO:0000259" key="1">
    <source>
        <dbReference type="Pfam" id="PF05144"/>
    </source>
</evidence>
<accession>A0A1Z9YTM5</accession>
<dbReference type="NCBIfam" id="TIGR01629">
    <property type="entry name" value="rep_II_X"/>
    <property type="match status" value="1"/>
</dbReference>
<feature type="domain" description="Replication-associated protein G2P N-terminal" evidence="1">
    <location>
        <begin position="1"/>
        <end position="277"/>
    </location>
</feature>
<evidence type="ECO:0000313" key="3">
    <source>
        <dbReference type="EMBL" id="OUY05509.1"/>
    </source>
</evidence>
<name>A0A1Z9YTM5_9GAMM</name>
<dbReference type="InterPro" id="IPR022686">
    <property type="entry name" value="G2P_N"/>
</dbReference>
<dbReference type="Proteomes" id="UP000196536">
    <property type="component" value="Unassembled WGS sequence"/>
</dbReference>
<dbReference type="InterPro" id="IPR006516">
    <property type="entry name" value="G2P"/>
</dbReference>
<reference evidence="3 4" key="1">
    <citation type="submission" date="2017-05" db="EMBL/GenBank/DDBJ databases">
        <title>Acinetobacter populi ANC 5415 (= PBJ7), whole genome shotgun sequencing project.</title>
        <authorList>
            <person name="Nemec A."/>
            <person name="Radolfova-Krizova L."/>
        </authorList>
    </citation>
    <scope>NUCLEOTIDE SEQUENCE [LARGE SCALE GENOMIC DNA]</scope>
    <source>
        <strain evidence="3 4">PBJ7</strain>
    </source>
</reference>
<dbReference type="InterPro" id="IPR022688">
    <property type="entry name" value="G2P_C"/>
</dbReference>
<dbReference type="OrthoDB" id="8479364at2"/>
<sequence>MLDRLRLMIPFSPVHVTGAAAYLTAKNAMAHDHKGMLLDVLHLGIPLGARAVALADHEDRFFKDWQIDEIYHPFESLESSFTPLAFKVFHDCNHYPYVEIKASPAKLLQGHNIFGTTDIELGSTEMLVTLAVAYPKLYFMLEIESTQVWELDVTYSARMKNDYEAQQVMDMLKKVSNGQTKARGDEYQTTCYWGAKNSRLKRLKAYLKSIEYEKQMLEYKKKSEAGDATASRVYNVMSDPRLIEWSKGLIRFESTICKRWLERRDIPFLLTDLIHYQQDLKQQGRCLLAELWKETTSDIFAAFEGQTMKITDDDSVLEQLKAVHFTMTPKGNISYTKAHKLMLFFISLREQGYHAIKKLHNGNQTFYRHIKQLQEAGFSKAFLQNLHGESQSNVVPLLRFVDVDFSSQLPNWYQEPVSQFLKVA</sequence>
<proteinExistence type="predicted"/>
<dbReference type="EMBL" id="NEXX01000010">
    <property type="protein sequence ID" value="OUY05509.1"/>
    <property type="molecule type" value="Genomic_DNA"/>
</dbReference>
<keyword evidence="4" id="KW-1185">Reference proteome</keyword>